<protein>
    <recommendedName>
        <fullName evidence="3">Transposase (putative) YhgA-like domain-containing protein</fullName>
    </recommendedName>
</protein>
<dbReference type="PANTHER" id="PTHR34613">
    <property type="entry name" value="SLL0800 PROTEIN"/>
    <property type="match status" value="1"/>
</dbReference>
<dbReference type="AlphaFoldDB" id="A0A937RSA3"/>
<evidence type="ECO:0000313" key="1">
    <source>
        <dbReference type="EMBL" id="MBL7631823.1"/>
    </source>
</evidence>
<gene>
    <name evidence="1" type="ORF">I7412_32620</name>
</gene>
<accession>A0A937RSA3</accession>
<name>A0A937RSA3_9ACTN</name>
<dbReference type="EMBL" id="JAEACQ010000286">
    <property type="protein sequence ID" value="MBL7631823.1"/>
    <property type="molecule type" value="Genomic_DNA"/>
</dbReference>
<evidence type="ECO:0008006" key="3">
    <source>
        <dbReference type="Google" id="ProtNLM"/>
    </source>
</evidence>
<dbReference type="PANTHER" id="PTHR34613:SF1">
    <property type="entry name" value="SLL6017 PROTEIN"/>
    <property type="match status" value="1"/>
</dbReference>
<reference evidence="1" key="1">
    <citation type="submission" date="2020-12" db="EMBL/GenBank/DDBJ databases">
        <title>Genomic characterization of non-nitrogen-fixing Frankia strains.</title>
        <authorList>
            <person name="Carlos-Shanley C."/>
            <person name="Guerra T."/>
            <person name="Hahn D."/>
        </authorList>
    </citation>
    <scope>NUCLEOTIDE SEQUENCE</scope>
    <source>
        <strain evidence="1">CN6</strain>
    </source>
</reference>
<dbReference type="Proteomes" id="UP000604475">
    <property type="component" value="Unassembled WGS sequence"/>
</dbReference>
<sequence length="299" mass="32801">MLIAMPSGEHESPIALVREDPDLVATLLTRHFGLKVPGFHHARPHPTDVQILEPRSFRADGMTVLCDAADKAKAAAVLEVQRAWDAGKKWTMPLYVAALQAELLVPVALLLYCPDKVIAGRYERMFATGGLVLRLRPFIFTPDDVPLVVDSKLAQERPSEAVLATLCHSNDADIDTAFPALVEMLRTVSPRKANAYHEMIVMGLSPDARARWELFMTSTIGTEYRSNFLRQAWSDGKAEGKVEGKAEGEAESVLAVLAARAVHVPETARERIQACADLDQLGIWLRRAATATAIDDVLS</sequence>
<organism evidence="1 2">
    <name type="scientific">Frankia nepalensis</name>
    <dbReference type="NCBI Taxonomy" id="1836974"/>
    <lineage>
        <taxon>Bacteria</taxon>
        <taxon>Bacillati</taxon>
        <taxon>Actinomycetota</taxon>
        <taxon>Actinomycetes</taxon>
        <taxon>Frankiales</taxon>
        <taxon>Frankiaceae</taxon>
        <taxon>Frankia</taxon>
    </lineage>
</organism>
<proteinExistence type="predicted"/>
<evidence type="ECO:0000313" key="2">
    <source>
        <dbReference type="Proteomes" id="UP000604475"/>
    </source>
</evidence>
<comment type="caution">
    <text evidence="1">The sequence shown here is derived from an EMBL/GenBank/DDBJ whole genome shotgun (WGS) entry which is preliminary data.</text>
</comment>
<keyword evidence="2" id="KW-1185">Reference proteome</keyword>